<dbReference type="Pfam" id="PF00571">
    <property type="entry name" value="CBS"/>
    <property type="match status" value="1"/>
</dbReference>
<dbReference type="PROSITE" id="PS51371">
    <property type="entry name" value="CBS"/>
    <property type="match status" value="1"/>
</dbReference>
<keyword evidence="4" id="KW-1185">Reference proteome</keyword>
<reference evidence="4" key="1">
    <citation type="submission" date="2017-02" db="EMBL/GenBank/DDBJ databases">
        <authorList>
            <person name="Varghese N."/>
            <person name="Submissions S."/>
        </authorList>
    </citation>
    <scope>NUCLEOTIDE SEQUENCE [LARGE SCALE GENOMIC DNA]</scope>
    <source>
        <strain evidence="4">DSM 15739</strain>
    </source>
</reference>
<dbReference type="AlphaFoldDB" id="A0A1T4N4Z4"/>
<evidence type="ECO:0000313" key="3">
    <source>
        <dbReference type="EMBL" id="SJZ74171.1"/>
    </source>
</evidence>
<dbReference type="STRING" id="1121925.SAMN02746011_01639"/>
<dbReference type="Gene3D" id="3.10.580.10">
    <property type="entry name" value="CBS-domain"/>
    <property type="match status" value="1"/>
</dbReference>
<evidence type="ECO:0000256" key="1">
    <source>
        <dbReference type="PROSITE-ProRule" id="PRU00703"/>
    </source>
</evidence>
<dbReference type="CDD" id="cd02205">
    <property type="entry name" value="CBS_pair_SF"/>
    <property type="match status" value="1"/>
</dbReference>
<dbReference type="InterPro" id="IPR000644">
    <property type="entry name" value="CBS_dom"/>
</dbReference>
<dbReference type="EMBL" id="FUWO01000016">
    <property type="protein sequence ID" value="SJZ74171.1"/>
    <property type="molecule type" value="Genomic_DNA"/>
</dbReference>
<dbReference type="Proteomes" id="UP000189941">
    <property type="component" value="Unassembled WGS sequence"/>
</dbReference>
<dbReference type="RefSeq" id="WP_159443902.1">
    <property type="nucleotide sequence ID" value="NZ_FUWO01000016.1"/>
</dbReference>
<keyword evidence="1" id="KW-0129">CBS domain</keyword>
<dbReference type="OrthoDB" id="49104at2"/>
<proteinExistence type="predicted"/>
<sequence length="250" mass="28869">MSKTEFLALFNELEITLQKVLNSKETMFILLEQAKAQSRVNPVSVHWDLLYAARQLRNLLTHQTTTEIPEIAEPSTYLIETLKRIITQYKSPVSIMEYLKSQKAETIVTFKVGESLQAVLSVIKEKHYSQFPVFDDHQYVGLISENGITNWLADRVSDEQMLSRDLSTVTIEEVLKLEENNHRVTKIYKENNLFQLIELFEKSQSTVILVCEKQNLEMDTPDDIVGILTNSDISLIYQLFDNDIHLSDKV</sequence>
<feature type="domain" description="CBS" evidence="2">
    <location>
        <begin position="101"/>
        <end position="159"/>
    </location>
</feature>
<name>A0A1T4N4Z4_9LACT</name>
<evidence type="ECO:0000313" key="4">
    <source>
        <dbReference type="Proteomes" id="UP000189941"/>
    </source>
</evidence>
<dbReference type="SUPFAM" id="SSF54631">
    <property type="entry name" value="CBS-domain pair"/>
    <property type="match status" value="1"/>
</dbReference>
<organism evidence="3 4">
    <name type="scientific">Globicatella sulfidifaciens DSM 15739</name>
    <dbReference type="NCBI Taxonomy" id="1121925"/>
    <lineage>
        <taxon>Bacteria</taxon>
        <taxon>Bacillati</taxon>
        <taxon>Bacillota</taxon>
        <taxon>Bacilli</taxon>
        <taxon>Lactobacillales</taxon>
        <taxon>Aerococcaceae</taxon>
        <taxon>Globicatella</taxon>
    </lineage>
</organism>
<protein>
    <submittedName>
        <fullName evidence="3">CBS domain-containing protein</fullName>
    </submittedName>
</protein>
<evidence type="ECO:0000259" key="2">
    <source>
        <dbReference type="PROSITE" id="PS51371"/>
    </source>
</evidence>
<gene>
    <name evidence="3" type="ORF">SAMN02746011_01639</name>
</gene>
<accession>A0A1T4N4Z4</accession>
<dbReference type="InterPro" id="IPR046342">
    <property type="entry name" value="CBS_dom_sf"/>
</dbReference>